<keyword evidence="6" id="KW-1185">Reference proteome</keyword>
<dbReference type="PANTHER" id="PTHR22792">
    <property type="entry name" value="LUPUS LA PROTEIN-RELATED"/>
    <property type="match status" value="1"/>
</dbReference>
<dbReference type="PROSITE" id="PS50961">
    <property type="entry name" value="HTH_LA"/>
    <property type="match status" value="1"/>
</dbReference>
<dbReference type="EMBL" id="KQ965738">
    <property type="protein sequence ID" value="KXS19605.1"/>
    <property type="molecule type" value="Genomic_DNA"/>
</dbReference>
<keyword evidence="1 2" id="KW-0694">RNA-binding</keyword>
<evidence type="ECO:0000256" key="3">
    <source>
        <dbReference type="SAM" id="MobiDB-lite"/>
    </source>
</evidence>
<feature type="compositionally biased region" description="Polar residues" evidence="3">
    <location>
        <begin position="388"/>
        <end position="406"/>
    </location>
</feature>
<dbReference type="AlphaFoldDB" id="A0A139ASY1"/>
<dbReference type="SMART" id="SM00715">
    <property type="entry name" value="LA"/>
    <property type="match status" value="1"/>
</dbReference>
<evidence type="ECO:0000259" key="4">
    <source>
        <dbReference type="PROSITE" id="PS50961"/>
    </source>
</evidence>
<dbReference type="InterPro" id="IPR006630">
    <property type="entry name" value="La_HTH"/>
</dbReference>
<dbReference type="Pfam" id="PF05383">
    <property type="entry name" value="La"/>
    <property type="match status" value="1"/>
</dbReference>
<evidence type="ECO:0000313" key="6">
    <source>
        <dbReference type="Proteomes" id="UP000070544"/>
    </source>
</evidence>
<feature type="region of interest" description="Disordered" evidence="3">
    <location>
        <begin position="1"/>
        <end position="31"/>
    </location>
</feature>
<dbReference type="InterPro" id="IPR036388">
    <property type="entry name" value="WH-like_DNA-bd_sf"/>
</dbReference>
<dbReference type="GO" id="GO:0005829">
    <property type="term" value="C:cytosol"/>
    <property type="evidence" value="ECO:0007669"/>
    <property type="project" value="TreeGrafter"/>
</dbReference>
<dbReference type="PANTHER" id="PTHR22792:SF132">
    <property type="entry name" value="LA-RELATED PROTEIN 1"/>
    <property type="match status" value="1"/>
</dbReference>
<dbReference type="InterPro" id="IPR045180">
    <property type="entry name" value="La_dom_prot"/>
</dbReference>
<reference evidence="5 6" key="1">
    <citation type="journal article" date="2015" name="Genome Biol. Evol.">
        <title>Phylogenomic analyses indicate that early fungi evolved digesting cell walls of algal ancestors of land plants.</title>
        <authorList>
            <person name="Chang Y."/>
            <person name="Wang S."/>
            <person name="Sekimoto S."/>
            <person name="Aerts A.L."/>
            <person name="Choi C."/>
            <person name="Clum A."/>
            <person name="LaButti K.M."/>
            <person name="Lindquist E.A."/>
            <person name="Yee Ngan C."/>
            <person name="Ohm R.A."/>
            <person name="Salamov A.A."/>
            <person name="Grigoriev I.V."/>
            <person name="Spatafora J.W."/>
            <person name="Berbee M.L."/>
        </authorList>
    </citation>
    <scope>NUCLEOTIDE SEQUENCE [LARGE SCALE GENOMIC DNA]</scope>
    <source>
        <strain evidence="5 6">JEL478</strain>
    </source>
</reference>
<feature type="compositionally biased region" description="Acidic residues" evidence="3">
    <location>
        <begin position="370"/>
        <end position="380"/>
    </location>
</feature>
<dbReference type="OrthoDB" id="340227at2759"/>
<accession>A0A139ASY1</accession>
<organism evidence="5 6">
    <name type="scientific">Gonapodya prolifera (strain JEL478)</name>
    <name type="common">Monoblepharis prolifera</name>
    <dbReference type="NCBI Taxonomy" id="1344416"/>
    <lineage>
        <taxon>Eukaryota</taxon>
        <taxon>Fungi</taxon>
        <taxon>Fungi incertae sedis</taxon>
        <taxon>Chytridiomycota</taxon>
        <taxon>Chytridiomycota incertae sedis</taxon>
        <taxon>Monoblepharidomycetes</taxon>
        <taxon>Monoblepharidales</taxon>
        <taxon>Gonapodyaceae</taxon>
        <taxon>Gonapodya</taxon>
    </lineage>
</organism>
<feature type="compositionally biased region" description="Basic and acidic residues" evidence="3">
    <location>
        <begin position="531"/>
        <end position="541"/>
    </location>
</feature>
<evidence type="ECO:0000256" key="2">
    <source>
        <dbReference type="PROSITE-ProRule" id="PRU00332"/>
    </source>
</evidence>
<proteinExistence type="predicted"/>
<dbReference type="GO" id="GO:0010494">
    <property type="term" value="C:cytoplasmic stress granule"/>
    <property type="evidence" value="ECO:0007669"/>
    <property type="project" value="TreeGrafter"/>
</dbReference>
<protein>
    <recommendedName>
        <fullName evidence="4">HTH La-type RNA-binding domain-containing protein</fullName>
    </recommendedName>
</protein>
<dbReference type="GO" id="GO:0003723">
    <property type="term" value="F:RNA binding"/>
    <property type="evidence" value="ECO:0007669"/>
    <property type="project" value="UniProtKB-UniRule"/>
</dbReference>
<dbReference type="GO" id="GO:0045727">
    <property type="term" value="P:positive regulation of translation"/>
    <property type="evidence" value="ECO:0007669"/>
    <property type="project" value="TreeGrafter"/>
</dbReference>
<dbReference type="STRING" id="1344416.A0A139ASY1"/>
<dbReference type="Proteomes" id="UP000070544">
    <property type="component" value="Unassembled WGS sequence"/>
</dbReference>
<name>A0A139ASY1_GONPJ</name>
<sequence length="587" mass="59834">MRRSHSAPLHAQEGGYTGGGGGSSPYRRHRYGGHHGSWSAARSGYGGGAASGLNGTPTYYAAPQGGYVGAGYDGAGYGVSPGTYFSLYTGPHGLSHGVPSASTGLAFGVPDPGQYVAGQLSSPLVGSYIRAQVEWYMSTENLVRDVFLRKRMDKLGWVGCEVVAGFRRVQGWLDHLRIIVGGEEGREWAARQVAAAVAESAVVEVEGGRLRKREGWETWLLPDVVGEQKGEDVVASVKEVDVEAGAKAHSVDALVVEAQSGTVGVNSVGVVDAIVEIANGPGQDASSGTEETAMVSVDTNGGLISVDQAEVTKTSSSHSTPSEITVVTVPENAVVSAEAVSAPSIPDIAEDAAATGRDDEERSSNQTVETSEDGAADDAGEPTLVGDNGSTASVQANDGGDSSSAQGDIASVVTEGKVAWADLMDDAVLPNGAAPGVASLAMAPAIAADSIKKSPTVSTEVVVGSAWDGKTKNAAVSTAQVDTSEKKSTTLGTNGRPSDQAPSSTNGEPDEWVTVTSGRKTKKPSVGGGHDFSRWGGEGRQKKGVNGAAGGSGGDAQKRGVAANGEKVAWKKQGHKTVGVEGTSGRM</sequence>
<feature type="domain" description="HTH La-type RNA-binding" evidence="4">
    <location>
        <begin position="119"/>
        <end position="222"/>
    </location>
</feature>
<evidence type="ECO:0000256" key="1">
    <source>
        <dbReference type="ARBA" id="ARBA00022884"/>
    </source>
</evidence>
<feature type="region of interest" description="Disordered" evidence="3">
    <location>
        <begin position="471"/>
        <end position="587"/>
    </location>
</feature>
<dbReference type="Gene3D" id="1.10.10.10">
    <property type="entry name" value="Winged helix-like DNA-binding domain superfamily/Winged helix DNA-binding domain"/>
    <property type="match status" value="1"/>
</dbReference>
<dbReference type="SUPFAM" id="SSF46785">
    <property type="entry name" value="Winged helix' DNA-binding domain"/>
    <property type="match status" value="1"/>
</dbReference>
<gene>
    <name evidence="5" type="ORF">M427DRAFT_454214</name>
</gene>
<feature type="region of interest" description="Disordered" evidence="3">
    <location>
        <begin position="353"/>
        <end position="407"/>
    </location>
</feature>
<dbReference type="InterPro" id="IPR036390">
    <property type="entry name" value="WH_DNA-bd_sf"/>
</dbReference>
<evidence type="ECO:0000313" key="5">
    <source>
        <dbReference type="EMBL" id="KXS19605.1"/>
    </source>
</evidence>
<feature type="compositionally biased region" description="Polar residues" evidence="3">
    <location>
        <begin position="489"/>
        <end position="507"/>
    </location>
</feature>